<accession>A0A5C3PST2</accession>
<keyword evidence="2" id="KW-1185">Reference proteome</keyword>
<organism evidence="1 2">
    <name type="scientific">Polyporus arcularius HHB13444</name>
    <dbReference type="NCBI Taxonomy" id="1314778"/>
    <lineage>
        <taxon>Eukaryota</taxon>
        <taxon>Fungi</taxon>
        <taxon>Dikarya</taxon>
        <taxon>Basidiomycota</taxon>
        <taxon>Agaricomycotina</taxon>
        <taxon>Agaricomycetes</taxon>
        <taxon>Polyporales</taxon>
        <taxon>Polyporaceae</taxon>
        <taxon>Polyporus</taxon>
    </lineage>
</organism>
<evidence type="ECO:0000313" key="1">
    <source>
        <dbReference type="EMBL" id="TFK89193.1"/>
    </source>
</evidence>
<evidence type="ECO:0000313" key="2">
    <source>
        <dbReference type="Proteomes" id="UP000308197"/>
    </source>
</evidence>
<reference evidence="1 2" key="1">
    <citation type="journal article" date="2019" name="Nat. Ecol. Evol.">
        <title>Megaphylogeny resolves global patterns of mushroom evolution.</title>
        <authorList>
            <person name="Varga T."/>
            <person name="Krizsan K."/>
            <person name="Foldi C."/>
            <person name="Dima B."/>
            <person name="Sanchez-Garcia M."/>
            <person name="Sanchez-Ramirez S."/>
            <person name="Szollosi G.J."/>
            <person name="Szarkandi J.G."/>
            <person name="Papp V."/>
            <person name="Albert L."/>
            <person name="Andreopoulos W."/>
            <person name="Angelini C."/>
            <person name="Antonin V."/>
            <person name="Barry K.W."/>
            <person name="Bougher N.L."/>
            <person name="Buchanan P."/>
            <person name="Buyck B."/>
            <person name="Bense V."/>
            <person name="Catcheside P."/>
            <person name="Chovatia M."/>
            <person name="Cooper J."/>
            <person name="Damon W."/>
            <person name="Desjardin D."/>
            <person name="Finy P."/>
            <person name="Geml J."/>
            <person name="Haridas S."/>
            <person name="Hughes K."/>
            <person name="Justo A."/>
            <person name="Karasinski D."/>
            <person name="Kautmanova I."/>
            <person name="Kiss B."/>
            <person name="Kocsube S."/>
            <person name="Kotiranta H."/>
            <person name="LaButti K.M."/>
            <person name="Lechner B.E."/>
            <person name="Liimatainen K."/>
            <person name="Lipzen A."/>
            <person name="Lukacs Z."/>
            <person name="Mihaltcheva S."/>
            <person name="Morgado L.N."/>
            <person name="Niskanen T."/>
            <person name="Noordeloos M.E."/>
            <person name="Ohm R.A."/>
            <person name="Ortiz-Santana B."/>
            <person name="Ovrebo C."/>
            <person name="Racz N."/>
            <person name="Riley R."/>
            <person name="Savchenko A."/>
            <person name="Shiryaev A."/>
            <person name="Soop K."/>
            <person name="Spirin V."/>
            <person name="Szebenyi C."/>
            <person name="Tomsovsky M."/>
            <person name="Tulloss R.E."/>
            <person name="Uehling J."/>
            <person name="Grigoriev I.V."/>
            <person name="Vagvolgyi C."/>
            <person name="Papp T."/>
            <person name="Martin F.M."/>
            <person name="Miettinen O."/>
            <person name="Hibbett D.S."/>
            <person name="Nagy L.G."/>
        </authorList>
    </citation>
    <scope>NUCLEOTIDE SEQUENCE [LARGE SCALE GENOMIC DNA]</scope>
    <source>
        <strain evidence="1 2">HHB13444</strain>
    </source>
</reference>
<protein>
    <submittedName>
        <fullName evidence="1">Uncharacterized protein</fullName>
    </submittedName>
</protein>
<dbReference type="EMBL" id="ML211084">
    <property type="protein sequence ID" value="TFK89193.1"/>
    <property type="molecule type" value="Genomic_DNA"/>
</dbReference>
<sequence length="207" mass="22829">MEKLPGYKPMGEAGLHTLMKLWGADTPEKREACLKGFNALTEQNIARRGLRIIGVKPEAGQQGVFHVRIPDSPLAIRMWEGGMGPYGQFCFDFYDVERDVSVNLPQGYSLHPATVNAPHGLGPGYLPPGFPMALNAPGSLSGPLRSWERNMGMREIPEGEEKWMVPQGAYITLQRDGHEPVIFQIPSQQPAFVALPTYAGPPRVRPL</sequence>
<dbReference type="InParanoid" id="A0A5C3PST2"/>
<proteinExistence type="predicted"/>
<gene>
    <name evidence="1" type="ORF">K466DRAFT_545650</name>
</gene>
<dbReference type="AlphaFoldDB" id="A0A5C3PST2"/>
<dbReference type="Proteomes" id="UP000308197">
    <property type="component" value="Unassembled WGS sequence"/>
</dbReference>
<name>A0A5C3PST2_9APHY</name>